<gene>
    <name evidence="4" type="ordered locus">Tter_0644</name>
</gene>
<dbReference type="Pfam" id="PF03070">
    <property type="entry name" value="TENA_THI-4"/>
    <property type="match status" value="1"/>
</dbReference>
<dbReference type="AlphaFoldDB" id="D1CF55"/>
<comment type="catalytic activity">
    <reaction evidence="2">
        <text>4-amino-5-aminomethyl-2-methylpyrimidine + H2O = 4-amino-5-hydroxymethyl-2-methylpyrimidine + NH4(+)</text>
        <dbReference type="Rhea" id="RHEA:31799"/>
        <dbReference type="ChEBI" id="CHEBI:15377"/>
        <dbReference type="ChEBI" id="CHEBI:16892"/>
        <dbReference type="ChEBI" id="CHEBI:28938"/>
        <dbReference type="ChEBI" id="CHEBI:63416"/>
        <dbReference type="EC" id="3.5.99.2"/>
    </reaction>
</comment>
<comment type="similarity">
    <text evidence="2">Belongs to the TenA family.</text>
</comment>
<dbReference type="InterPro" id="IPR050967">
    <property type="entry name" value="Thiamine_Salvage_TenA"/>
</dbReference>
<dbReference type="PANTHER" id="PTHR43198">
    <property type="entry name" value="BIFUNCTIONAL TH2 PROTEIN"/>
    <property type="match status" value="1"/>
</dbReference>
<reference evidence="5" key="1">
    <citation type="journal article" date="2010" name="Stand. Genomic Sci.">
        <title>Complete genome sequence of 'Thermobaculum terrenum' type strain (YNP1).</title>
        <authorList>
            <person name="Kiss H."/>
            <person name="Cleland D."/>
            <person name="Lapidus A."/>
            <person name="Lucas S."/>
            <person name="Glavina Del Rio T."/>
            <person name="Nolan M."/>
            <person name="Tice H."/>
            <person name="Han C."/>
            <person name="Goodwin L."/>
            <person name="Pitluck S."/>
            <person name="Liolios K."/>
            <person name="Ivanova N."/>
            <person name="Mavromatis K."/>
            <person name="Ovchinnikova G."/>
            <person name="Pati A."/>
            <person name="Chen A."/>
            <person name="Palaniappan K."/>
            <person name="Land M."/>
            <person name="Hauser L."/>
            <person name="Chang Y."/>
            <person name="Jeffries C."/>
            <person name="Lu M."/>
            <person name="Brettin T."/>
            <person name="Detter J."/>
            <person name="Goker M."/>
            <person name="Tindall B."/>
            <person name="Beck B."/>
            <person name="McDermott T."/>
            <person name="Woyke T."/>
            <person name="Bristow J."/>
            <person name="Eisen J."/>
            <person name="Markowitz V."/>
            <person name="Hugenholtz P."/>
            <person name="Kyrpides N."/>
            <person name="Klenk H."/>
            <person name="Cheng J."/>
        </authorList>
    </citation>
    <scope>NUCLEOTIDE SEQUENCE [LARGE SCALE GENOMIC DNA]</scope>
    <source>
        <strain evidence="5">ATCC BAA-798 / YNP1</strain>
    </source>
</reference>
<dbReference type="Proteomes" id="UP000000323">
    <property type="component" value="Chromosome 1"/>
</dbReference>
<name>D1CF55_THET1</name>
<dbReference type="GO" id="GO:0009228">
    <property type="term" value="P:thiamine biosynthetic process"/>
    <property type="evidence" value="ECO:0007669"/>
    <property type="project" value="UniProtKB-KW"/>
</dbReference>
<dbReference type="eggNOG" id="COG0819">
    <property type="taxonomic scope" value="Bacteria"/>
</dbReference>
<keyword evidence="5" id="KW-1185">Reference proteome</keyword>
<accession>D1CF55</accession>
<dbReference type="PANTHER" id="PTHR43198:SF2">
    <property type="entry name" value="SI:CH1073-67J19.1-RELATED"/>
    <property type="match status" value="1"/>
</dbReference>
<keyword evidence="2" id="KW-0378">Hydrolase</keyword>
<proteinExistence type="inferred from homology"/>
<dbReference type="UniPathway" id="UPA00060"/>
<dbReference type="STRING" id="525904.Tter_0644"/>
<evidence type="ECO:0000259" key="3">
    <source>
        <dbReference type="Pfam" id="PF03070"/>
    </source>
</evidence>
<dbReference type="HOGENOM" id="CLU_077537_3_0_0"/>
<organism evidence="4 5">
    <name type="scientific">Thermobaculum terrenum (strain ATCC BAA-798 / CCMEE 7001 / YNP1)</name>
    <dbReference type="NCBI Taxonomy" id="525904"/>
    <lineage>
        <taxon>Bacteria</taxon>
        <taxon>Bacillati</taxon>
        <taxon>Chloroflexota</taxon>
        <taxon>Chloroflexia</taxon>
        <taxon>Candidatus Thermobaculales</taxon>
        <taxon>Candidatus Thermobaculaceae</taxon>
        <taxon>Thermobaculum</taxon>
    </lineage>
</organism>
<dbReference type="InterPro" id="IPR027574">
    <property type="entry name" value="Thiaminase_II"/>
</dbReference>
<evidence type="ECO:0000256" key="1">
    <source>
        <dbReference type="ARBA" id="ARBA00004948"/>
    </source>
</evidence>
<dbReference type="CDD" id="cd19366">
    <property type="entry name" value="TenA_C_BhTenA-like"/>
    <property type="match status" value="1"/>
</dbReference>
<dbReference type="RefSeq" id="WP_012874596.1">
    <property type="nucleotide sequence ID" value="NC_013525.1"/>
</dbReference>
<comment type="pathway">
    <text evidence="1 2">Cofactor biosynthesis; thiamine diphosphate biosynthesis.</text>
</comment>
<keyword evidence="2" id="KW-0784">Thiamine biosynthesis</keyword>
<dbReference type="OrthoDB" id="9777667at2"/>
<dbReference type="EC" id="3.5.99.2" evidence="2"/>
<dbReference type="EMBL" id="CP001825">
    <property type="protein sequence ID" value="ACZ41561.1"/>
    <property type="molecule type" value="Genomic_DNA"/>
</dbReference>
<dbReference type="SUPFAM" id="SSF48613">
    <property type="entry name" value="Heme oxygenase-like"/>
    <property type="match status" value="1"/>
</dbReference>
<protein>
    <recommendedName>
        <fullName evidence="2">Aminopyrimidine aminohydrolase</fullName>
        <ecNumber evidence="2">3.5.99.2</ecNumber>
    </recommendedName>
</protein>
<evidence type="ECO:0000256" key="2">
    <source>
        <dbReference type="RuleBase" id="RU363093"/>
    </source>
</evidence>
<sequence>MGEAKLKTGSTSIHLYELARPIWQKQFEHPFVTSLGDGSLPQENFRFYICQDALFLNELTKIFGYATTRSQQLAHMERFGELLLNTIRVEQELHRSYAQRFGMSPEEMLSVEMAPTNYAYTSHLHAVASVGTLPEIITAILPCAWIYAEVGKYFSSQGTPASDHPYRDWLLTYSSDDFEQVGAWLRQVLDESTIHADDMEISRLEKIFITSSRYEWMFWDMAWRQEQWPV</sequence>
<dbReference type="GO" id="GO:0009229">
    <property type="term" value="P:thiamine diphosphate biosynthetic process"/>
    <property type="evidence" value="ECO:0007669"/>
    <property type="project" value="UniProtKB-UniPathway"/>
</dbReference>
<comment type="function">
    <text evidence="2">Catalyzes an amino-pyrimidine hydrolysis reaction at the C5' of the pyrimidine moiety of thiamine compounds, a reaction that is part of a thiamine salvage pathway.</text>
</comment>
<evidence type="ECO:0000313" key="5">
    <source>
        <dbReference type="Proteomes" id="UP000000323"/>
    </source>
</evidence>
<comment type="catalytic activity">
    <reaction evidence="2">
        <text>thiamine + H2O = 5-(2-hydroxyethyl)-4-methylthiazole + 4-amino-5-hydroxymethyl-2-methylpyrimidine + H(+)</text>
        <dbReference type="Rhea" id="RHEA:17509"/>
        <dbReference type="ChEBI" id="CHEBI:15377"/>
        <dbReference type="ChEBI" id="CHEBI:15378"/>
        <dbReference type="ChEBI" id="CHEBI:16892"/>
        <dbReference type="ChEBI" id="CHEBI:17957"/>
        <dbReference type="ChEBI" id="CHEBI:18385"/>
        <dbReference type="EC" id="3.5.99.2"/>
    </reaction>
</comment>
<dbReference type="InterPro" id="IPR016084">
    <property type="entry name" value="Haem_Oase-like_multi-hlx"/>
</dbReference>
<dbReference type="GO" id="GO:0005829">
    <property type="term" value="C:cytosol"/>
    <property type="evidence" value="ECO:0007669"/>
    <property type="project" value="TreeGrafter"/>
</dbReference>
<evidence type="ECO:0000313" key="4">
    <source>
        <dbReference type="EMBL" id="ACZ41561.1"/>
    </source>
</evidence>
<dbReference type="Gene3D" id="1.20.910.10">
    <property type="entry name" value="Heme oxygenase-like"/>
    <property type="match status" value="1"/>
</dbReference>
<dbReference type="InterPro" id="IPR004305">
    <property type="entry name" value="Thiaminase-2/PQQC"/>
</dbReference>
<feature type="domain" description="Thiaminase-2/PQQC" evidence="3">
    <location>
        <begin position="19"/>
        <end position="224"/>
    </location>
</feature>
<dbReference type="GO" id="GO:0050334">
    <property type="term" value="F:thiaminase activity"/>
    <property type="evidence" value="ECO:0007669"/>
    <property type="project" value="UniProtKB-EC"/>
</dbReference>
<dbReference type="NCBIfam" id="TIGR04306">
    <property type="entry name" value="salvage_TenA"/>
    <property type="match status" value="1"/>
</dbReference>
<dbReference type="KEGG" id="ttr:Tter_0644"/>